<dbReference type="AlphaFoldDB" id="A0A9D8PR92"/>
<organism evidence="7 8">
    <name type="scientific">Candidatus Zymogenus saltonus</name>
    <dbReference type="NCBI Taxonomy" id="2844893"/>
    <lineage>
        <taxon>Bacteria</taxon>
        <taxon>Deltaproteobacteria</taxon>
        <taxon>Candidatus Zymogenia</taxon>
        <taxon>Candidatus Zymogeniales</taxon>
        <taxon>Candidatus Zymogenaceae</taxon>
        <taxon>Candidatus Zymogenus</taxon>
    </lineage>
</organism>
<dbReference type="Proteomes" id="UP000809273">
    <property type="component" value="Unassembled WGS sequence"/>
</dbReference>
<dbReference type="InterPro" id="IPR019777">
    <property type="entry name" value="Form_AcTrfase_GR_CS"/>
</dbReference>
<dbReference type="SUPFAM" id="SSF51998">
    <property type="entry name" value="PFL-like glycyl radical enzymes"/>
    <property type="match status" value="1"/>
</dbReference>
<dbReference type="InterPro" id="IPR001150">
    <property type="entry name" value="Gly_radical"/>
</dbReference>
<feature type="domain" description="PFL" evidence="6">
    <location>
        <begin position="15"/>
        <end position="672"/>
    </location>
</feature>
<reference evidence="7" key="2">
    <citation type="submission" date="2021-01" db="EMBL/GenBank/DDBJ databases">
        <authorList>
            <person name="Hahn C.R."/>
            <person name="Youssef N.H."/>
            <person name="Elshahed M."/>
        </authorList>
    </citation>
    <scope>NUCLEOTIDE SEQUENCE</scope>
    <source>
        <strain evidence="7">Zod_Metabat.24</strain>
    </source>
</reference>
<gene>
    <name evidence="7" type="ORF">JW984_12725</name>
</gene>
<dbReference type="Pfam" id="PF02901">
    <property type="entry name" value="PFL-like"/>
    <property type="match status" value="1"/>
</dbReference>
<keyword evidence="2" id="KW-0456">Lyase</keyword>
<evidence type="ECO:0000259" key="6">
    <source>
        <dbReference type="PROSITE" id="PS51554"/>
    </source>
</evidence>
<dbReference type="GO" id="GO:0005829">
    <property type="term" value="C:cytosol"/>
    <property type="evidence" value="ECO:0007669"/>
    <property type="project" value="TreeGrafter"/>
</dbReference>
<dbReference type="InterPro" id="IPR004184">
    <property type="entry name" value="PFL_dom"/>
</dbReference>
<evidence type="ECO:0000313" key="8">
    <source>
        <dbReference type="Proteomes" id="UP000809273"/>
    </source>
</evidence>
<sequence>MESEALNLKEKLKIKAVRNVRRGYAEDESARGMYRPGITLDIQRSRLLTESYRETEDEPMVMRRAKGLYNILSKMDIYIQDWERIVGNNVSTPEGLYFPIDMNWRSVKRVVSGKEGEGLLDDAGREELGELVDYWRGRSMSDIQQNTFTGDELKYWRYEGTFMWTHWSELGIPNYEKIFRVGLKGIIEEARNRLDELDRIVPLDYVDQKEFLQAVIISLNAVIKFAHRYAELAVELLLKAKDPEDRRRLEKIQKSCLWVPENPPRNLVEALQSFFFIHVVRYIEYSTLGIGIRFDKIFGPYYERELKEGAITREEGLKLLQFLWVKFHELGLVYSPMLTAVYGGVASLQAITLGGVDENGDDVTNEMTYLVLDTAESMKTLEPSIALRYHDGTPDKLLSKTIDVIRTGIGYPSLFNDKSILPTLTGWDVPERDARDYAITGCVYLELPGKNIARRAYGGILLTKCLWWALHMGKNPDTGEQWGAPTPDPRSFKSADDLMDAYLEQVRFFFGKLNKIENTCRNLYEKYLPRPFYSALLDGCIEKGMDSRKWAYPSSVHDICIIMGPTNTADSITAIKKVVFEDKKVTMDGLIRAMDKNWEGYEEIRQLMLNAPKYGNDDDYADEIAVRVHHETARVMAEFTDRFGNPCRGDGSAVSATYGVAINTPATPDGRRDGEAFSDATLSPIQGRDRKGPTAVLKSASKIDTTKTYNHLLNQKFPPSALEGEMKEVFKSYIRTWGELGVSHVQFNVVDKETLLDAQENPGKYQDLIVRVAGYSAYFVDLSRGLQDSIISRTQQAFS</sequence>
<dbReference type="InterPro" id="IPR051215">
    <property type="entry name" value="GRE"/>
</dbReference>
<comment type="caution">
    <text evidence="7">The sequence shown here is derived from an EMBL/GenBank/DDBJ whole genome shotgun (WGS) entry which is preliminary data.</text>
</comment>
<evidence type="ECO:0008006" key="9">
    <source>
        <dbReference type="Google" id="ProtNLM"/>
    </source>
</evidence>
<evidence type="ECO:0000256" key="3">
    <source>
        <dbReference type="PROSITE-ProRule" id="PRU00493"/>
    </source>
</evidence>
<dbReference type="EMBL" id="JAFGIX010000064">
    <property type="protein sequence ID" value="MBN1574052.1"/>
    <property type="molecule type" value="Genomic_DNA"/>
</dbReference>
<evidence type="ECO:0000259" key="5">
    <source>
        <dbReference type="PROSITE" id="PS51149"/>
    </source>
</evidence>
<feature type="modified residue" description="Glycine radical" evidence="3">
    <location>
        <position position="774"/>
    </location>
</feature>
<dbReference type="PROSITE" id="PS51554">
    <property type="entry name" value="PFL"/>
    <property type="match status" value="1"/>
</dbReference>
<evidence type="ECO:0000313" key="7">
    <source>
        <dbReference type="EMBL" id="MBN1574052.1"/>
    </source>
</evidence>
<dbReference type="PANTHER" id="PTHR43641:SF2">
    <property type="entry name" value="DEHYDRATASE YBIW-RELATED"/>
    <property type="match status" value="1"/>
</dbReference>
<evidence type="ECO:0000256" key="2">
    <source>
        <dbReference type="ARBA" id="ARBA00023239"/>
    </source>
</evidence>
<dbReference type="Gene3D" id="3.20.70.20">
    <property type="match status" value="1"/>
</dbReference>
<evidence type="ECO:0000256" key="4">
    <source>
        <dbReference type="SAM" id="MobiDB-lite"/>
    </source>
</evidence>
<dbReference type="GO" id="GO:0016829">
    <property type="term" value="F:lyase activity"/>
    <property type="evidence" value="ECO:0007669"/>
    <property type="project" value="UniProtKB-KW"/>
</dbReference>
<feature type="domain" description="Glycine radical" evidence="5">
    <location>
        <begin position="680"/>
        <end position="799"/>
    </location>
</feature>
<dbReference type="PROSITE" id="PS00850">
    <property type="entry name" value="GLY_RADICAL_1"/>
    <property type="match status" value="1"/>
</dbReference>
<reference evidence="7" key="1">
    <citation type="journal article" date="2021" name="Environ. Microbiol.">
        <title>Genomic characterization of three novel Desulfobacterota classes expand the metabolic and phylogenetic diversity of the phylum.</title>
        <authorList>
            <person name="Murphy C.L."/>
            <person name="Biggerstaff J."/>
            <person name="Eichhorn A."/>
            <person name="Ewing E."/>
            <person name="Shahan R."/>
            <person name="Soriano D."/>
            <person name="Stewart S."/>
            <person name="VanMol K."/>
            <person name="Walker R."/>
            <person name="Walters P."/>
            <person name="Elshahed M.S."/>
            <person name="Youssef N.H."/>
        </authorList>
    </citation>
    <scope>NUCLEOTIDE SEQUENCE</scope>
    <source>
        <strain evidence="7">Zod_Metabat.24</strain>
    </source>
</reference>
<name>A0A9D8PR92_9DELT</name>
<proteinExistence type="predicted"/>
<protein>
    <recommendedName>
        <fullName evidence="9">Formate acetyltransferase</fullName>
    </recommendedName>
</protein>
<dbReference type="PANTHER" id="PTHR43641">
    <property type="entry name" value="FORMATE ACETYLTRANSFERASE 3-RELATED"/>
    <property type="match status" value="1"/>
</dbReference>
<feature type="region of interest" description="Disordered" evidence="4">
    <location>
        <begin position="665"/>
        <end position="693"/>
    </location>
</feature>
<dbReference type="PROSITE" id="PS51149">
    <property type="entry name" value="GLY_RADICAL_2"/>
    <property type="match status" value="1"/>
</dbReference>
<accession>A0A9D8PR92</accession>
<evidence type="ECO:0000256" key="1">
    <source>
        <dbReference type="ARBA" id="ARBA00022818"/>
    </source>
</evidence>
<dbReference type="Pfam" id="PF01228">
    <property type="entry name" value="Gly_radical"/>
    <property type="match status" value="1"/>
</dbReference>
<keyword evidence="1 3" id="KW-0556">Organic radical</keyword>